<dbReference type="EMBL" id="FPAQ01000017">
    <property type="protein sequence ID" value="SFT74127.1"/>
    <property type="molecule type" value="Genomic_DNA"/>
</dbReference>
<evidence type="ECO:0000313" key="1">
    <source>
        <dbReference type="EMBL" id="SFT74127.1"/>
    </source>
</evidence>
<organism evidence="1 2">
    <name type="scientific">Halomonas saccharevitans</name>
    <dbReference type="NCBI Taxonomy" id="416872"/>
    <lineage>
        <taxon>Bacteria</taxon>
        <taxon>Pseudomonadati</taxon>
        <taxon>Pseudomonadota</taxon>
        <taxon>Gammaproteobacteria</taxon>
        <taxon>Oceanospirillales</taxon>
        <taxon>Halomonadaceae</taxon>
        <taxon>Halomonas</taxon>
    </lineage>
</organism>
<accession>A0A1I7AGR2</accession>
<proteinExistence type="predicted"/>
<dbReference type="Proteomes" id="UP000199594">
    <property type="component" value="Unassembled WGS sequence"/>
</dbReference>
<name>A0A1I7AGR2_9GAMM</name>
<sequence>MISKNKLAQIHIARQQLGLADDEYRAVLARVAGVRSAKDLDGRTAARVLEEFRRLGWKPKAPKRAGRVPNTLNKHEMMGKIEALLSELGASWAYAEAIAKRQTGIERIDWLRTEKQFRGVIAALEAEREKRSRLAAVDRFLAYVGENRESLARRYRLPPGWERDRQLLGRLLDALPEPDKWLSITP</sequence>
<evidence type="ECO:0000313" key="2">
    <source>
        <dbReference type="Proteomes" id="UP000199594"/>
    </source>
</evidence>
<reference evidence="1 2" key="1">
    <citation type="submission" date="2016-10" db="EMBL/GenBank/DDBJ databases">
        <authorList>
            <person name="de Groot N.N."/>
        </authorList>
    </citation>
    <scope>NUCLEOTIDE SEQUENCE [LARGE SCALE GENOMIC DNA]</scope>
    <source>
        <strain evidence="1 2">CGMCC 1.6493</strain>
    </source>
</reference>
<gene>
    <name evidence="1" type="ORF">SAMN04487956_11771</name>
</gene>
<dbReference type="InterPro" id="IPR009363">
    <property type="entry name" value="Phage_Mu_Gp16"/>
</dbReference>
<dbReference type="AlphaFoldDB" id="A0A1I7AGR2"/>
<dbReference type="OrthoDB" id="7360086at2"/>
<dbReference type="Pfam" id="PF06252">
    <property type="entry name" value="GemA"/>
    <property type="match status" value="1"/>
</dbReference>
<dbReference type="RefSeq" id="WP_089849486.1">
    <property type="nucleotide sequence ID" value="NZ_FPAQ01000017.1"/>
</dbReference>
<protein>
    <submittedName>
        <fullName evidence="1">Mu-like prophage protein gp16</fullName>
    </submittedName>
</protein>